<keyword evidence="3" id="KW-1185">Reference proteome</keyword>
<reference evidence="2 3" key="1">
    <citation type="submission" date="2014-11" db="EMBL/GenBank/DDBJ databases">
        <authorList>
            <person name="Zhu J."/>
            <person name="Qi W."/>
            <person name="Song R."/>
        </authorList>
    </citation>
    <scope>NUCLEOTIDE SEQUENCE [LARGE SCALE GENOMIC DNA]</scope>
</reference>
<name>A0A0G4EFS4_VITBC</name>
<dbReference type="PhylomeDB" id="A0A0G4EFS4"/>
<evidence type="ECO:0000313" key="3">
    <source>
        <dbReference type="Proteomes" id="UP000041254"/>
    </source>
</evidence>
<protein>
    <submittedName>
        <fullName evidence="2">Uncharacterized protein</fullName>
    </submittedName>
</protein>
<proteinExistence type="predicted"/>
<dbReference type="InParanoid" id="A0A0G4EFS4"/>
<dbReference type="AlphaFoldDB" id="A0A0G4EFS4"/>
<dbReference type="Proteomes" id="UP000041254">
    <property type="component" value="Unassembled WGS sequence"/>
</dbReference>
<dbReference type="EMBL" id="CDMY01000212">
    <property type="protein sequence ID" value="CEL94230.1"/>
    <property type="molecule type" value="Genomic_DNA"/>
</dbReference>
<accession>A0A0G4EFS4</accession>
<evidence type="ECO:0000256" key="1">
    <source>
        <dbReference type="SAM" id="SignalP"/>
    </source>
</evidence>
<organism evidence="2 3">
    <name type="scientific">Vitrella brassicaformis (strain CCMP3155)</name>
    <dbReference type="NCBI Taxonomy" id="1169540"/>
    <lineage>
        <taxon>Eukaryota</taxon>
        <taxon>Sar</taxon>
        <taxon>Alveolata</taxon>
        <taxon>Colpodellida</taxon>
        <taxon>Vitrellaceae</taxon>
        <taxon>Vitrella</taxon>
    </lineage>
</organism>
<evidence type="ECO:0000313" key="2">
    <source>
        <dbReference type="EMBL" id="CEL94230.1"/>
    </source>
</evidence>
<gene>
    <name evidence="2" type="ORF">Vbra_7206</name>
</gene>
<keyword evidence="1" id="KW-0732">Signal</keyword>
<feature type="signal peptide" evidence="1">
    <location>
        <begin position="1"/>
        <end position="19"/>
    </location>
</feature>
<feature type="chain" id="PRO_5005187063" evidence="1">
    <location>
        <begin position="20"/>
        <end position="158"/>
    </location>
</feature>
<dbReference type="VEuPathDB" id="CryptoDB:Vbra_7206"/>
<sequence length="158" mass="17141">MMRVIGVLVIVALAGVAHCQLLASRQGGKCDPTDLACAPLKPGTIPAGAERAIRNCDGDECTTAAHLPASIPNPRVGGLHVDRCGMNHMRRCGEDAADEYCRTYEHGTAAADWDTNWDCDDSQGNERRMIRIMDNTICDPGAYWGLQDCDCFSRIDCV</sequence>